<dbReference type="GO" id="GO:0005524">
    <property type="term" value="F:ATP binding"/>
    <property type="evidence" value="ECO:0007669"/>
    <property type="project" value="UniProtKB-UniRule"/>
</dbReference>
<reference evidence="3" key="1">
    <citation type="submission" date="2021-04" db="EMBL/GenBank/DDBJ databases">
        <authorList>
            <consortium name="Molecular Ecology Group"/>
        </authorList>
    </citation>
    <scope>NUCLEOTIDE SEQUENCE</scope>
</reference>
<dbReference type="PANTHER" id="PTHR44167:SF25">
    <property type="entry name" value="PROTEIN KINASE DOMAIN CONTAINING PROTEIN"/>
    <property type="match status" value="1"/>
</dbReference>
<dbReference type="PROSITE" id="PS00107">
    <property type="entry name" value="PROTEIN_KINASE_ATP"/>
    <property type="match status" value="1"/>
</dbReference>
<dbReference type="InterPro" id="IPR000719">
    <property type="entry name" value="Prot_kinase_dom"/>
</dbReference>
<keyword evidence="1" id="KW-0547">Nucleotide-binding</keyword>
<dbReference type="Proteomes" id="UP000678393">
    <property type="component" value="Unassembled WGS sequence"/>
</dbReference>
<dbReference type="Gene3D" id="1.10.510.10">
    <property type="entry name" value="Transferase(Phosphotransferase) domain 1"/>
    <property type="match status" value="1"/>
</dbReference>
<name>A0A8S4A2P5_9EUPU</name>
<dbReference type="GO" id="GO:0004674">
    <property type="term" value="F:protein serine/threonine kinase activity"/>
    <property type="evidence" value="ECO:0007669"/>
    <property type="project" value="TreeGrafter"/>
</dbReference>
<dbReference type="Pfam" id="PF00069">
    <property type="entry name" value="Pkinase"/>
    <property type="match status" value="1"/>
</dbReference>
<proteinExistence type="predicted"/>
<dbReference type="GO" id="GO:0005634">
    <property type="term" value="C:nucleus"/>
    <property type="evidence" value="ECO:0007669"/>
    <property type="project" value="TreeGrafter"/>
</dbReference>
<sequence>GGFTNMEFIRSPSLWSKFLKRNGYTIHECIGAGSFGDVFAVTKEVTGVRLAMKRLVSRGSISDDTYAMTEINALLTFDHLNIIGLEEFFMWNSLACVVLELAPCGNLEVMILERDRKVKDIFIQISFRQLLSAVNYCHGLGYAHRDINPSNILIFNDNLVKLADFGLCVQCIDENTRESIMCSDYLGHEAFLAPEVKLQKPFNPISSDVWSLGCVLFFMLNRGNPPTNVSDPSKMTDIIEKVMDQNAFKSVCLIMLKNSLCTRALKRPHVSQLISFWTY</sequence>
<dbReference type="PANTHER" id="PTHR44167">
    <property type="entry name" value="OVARIAN-SPECIFIC SERINE/THREONINE-PROTEIN KINASE LOK-RELATED"/>
    <property type="match status" value="1"/>
</dbReference>
<gene>
    <name evidence="3" type="ORF">CUNI_LOCUS20158</name>
</gene>
<dbReference type="CDD" id="cd00180">
    <property type="entry name" value="PKc"/>
    <property type="match status" value="1"/>
</dbReference>
<protein>
    <recommendedName>
        <fullName evidence="2">Protein kinase domain-containing protein</fullName>
    </recommendedName>
</protein>
<feature type="domain" description="Protein kinase" evidence="2">
    <location>
        <begin position="24"/>
        <end position="279"/>
    </location>
</feature>
<dbReference type="GO" id="GO:0005737">
    <property type="term" value="C:cytoplasm"/>
    <property type="evidence" value="ECO:0007669"/>
    <property type="project" value="TreeGrafter"/>
</dbReference>
<dbReference type="GO" id="GO:0044773">
    <property type="term" value="P:mitotic DNA damage checkpoint signaling"/>
    <property type="evidence" value="ECO:0007669"/>
    <property type="project" value="TreeGrafter"/>
</dbReference>
<comment type="caution">
    <text evidence="3">The sequence shown here is derived from an EMBL/GenBank/DDBJ whole genome shotgun (WGS) entry which is preliminary data.</text>
</comment>
<dbReference type="EMBL" id="CAJHNH020007368">
    <property type="protein sequence ID" value="CAG5134600.1"/>
    <property type="molecule type" value="Genomic_DNA"/>
</dbReference>
<keyword evidence="1" id="KW-0067">ATP-binding</keyword>
<evidence type="ECO:0000313" key="3">
    <source>
        <dbReference type="EMBL" id="CAG5134600.1"/>
    </source>
</evidence>
<dbReference type="PROSITE" id="PS50011">
    <property type="entry name" value="PROTEIN_KINASE_DOM"/>
    <property type="match status" value="1"/>
</dbReference>
<keyword evidence="4" id="KW-1185">Reference proteome</keyword>
<feature type="non-terminal residue" evidence="3">
    <location>
        <position position="1"/>
    </location>
</feature>
<feature type="binding site" evidence="1">
    <location>
        <position position="53"/>
    </location>
    <ligand>
        <name>ATP</name>
        <dbReference type="ChEBI" id="CHEBI:30616"/>
    </ligand>
</feature>
<evidence type="ECO:0000259" key="2">
    <source>
        <dbReference type="PROSITE" id="PS50011"/>
    </source>
</evidence>
<dbReference type="InterPro" id="IPR011009">
    <property type="entry name" value="Kinase-like_dom_sf"/>
</dbReference>
<evidence type="ECO:0000313" key="4">
    <source>
        <dbReference type="Proteomes" id="UP000678393"/>
    </source>
</evidence>
<dbReference type="SUPFAM" id="SSF56112">
    <property type="entry name" value="Protein kinase-like (PK-like)"/>
    <property type="match status" value="1"/>
</dbReference>
<dbReference type="OrthoDB" id="541276at2759"/>
<organism evidence="3 4">
    <name type="scientific">Candidula unifasciata</name>
    <dbReference type="NCBI Taxonomy" id="100452"/>
    <lineage>
        <taxon>Eukaryota</taxon>
        <taxon>Metazoa</taxon>
        <taxon>Spiralia</taxon>
        <taxon>Lophotrochozoa</taxon>
        <taxon>Mollusca</taxon>
        <taxon>Gastropoda</taxon>
        <taxon>Heterobranchia</taxon>
        <taxon>Euthyneura</taxon>
        <taxon>Panpulmonata</taxon>
        <taxon>Eupulmonata</taxon>
        <taxon>Stylommatophora</taxon>
        <taxon>Helicina</taxon>
        <taxon>Helicoidea</taxon>
        <taxon>Geomitridae</taxon>
        <taxon>Candidula</taxon>
    </lineage>
</organism>
<dbReference type="InterPro" id="IPR017441">
    <property type="entry name" value="Protein_kinase_ATP_BS"/>
</dbReference>
<dbReference type="AlphaFoldDB" id="A0A8S4A2P5"/>
<accession>A0A8S4A2P5</accession>
<evidence type="ECO:0000256" key="1">
    <source>
        <dbReference type="PROSITE-ProRule" id="PRU10141"/>
    </source>
</evidence>